<keyword evidence="6 7" id="KW-0320">Glycogen biosynthesis</keyword>
<evidence type="ECO:0000256" key="4">
    <source>
        <dbReference type="ARBA" id="ARBA00022676"/>
    </source>
</evidence>
<evidence type="ECO:0000256" key="6">
    <source>
        <dbReference type="ARBA" id="ARBA00023056"/>
    </source>
</evidence>
<sequence length="474" mass="54820">MKVLFIASEAVPFVKTGGLGDVIGSLPKALNKEGIEARIVLPKYEDIPQILKKEMKWLKNIRVEVGWRNQFCGIEKIEYDGVIFYFIDNEYYFKRKGLYGFYDDGERYAFFCRGALEILPHVDFQPDILHCHDWQSGMVSTLLKAHYHNNSYYQKMKTVFTIHNLQYQGIFPHSILEDLLGLGDEYFTIDGVEFYQNVSFMKGALNFSDRITTVSNTYAEEIQSSFYGERLEGLLQKRKQDLYGVLNGLDYSIYNPSTDPHLFTPYNINDIEKKPENKLKLQEMLGIEIAQEKLLIAMITRLTSQKGLDLVECVIEDIVSKDLQLVILGTGEERYEQLFKRLAEKYPQKVSANICFDSKLAQQIYGASDMFLMPSLFEPCGLSQLIALRYGSLPIVRETGGLKDTVIPFNQYTEEGNGFSFANYNGHEMLHTIERAIETYKNKDLWKKLVRKAMSMDYSWKQSAQKYKKLYQSL</sequence>
<evidence type="ECO:0000256" key="5">
    <source>
        <dbReference type="ARBA" id="ARBA00022679"/>
    </source>
</evidence>
<dbReference type="Gene3D" id="3.40.50.2000">
    <property type="entry name" value="Glycogen Phosphorylase B"/>
    <property type="match status" value="2"/>
</dbReference>
<evidence type="ECO:0000259" key="9">
    <source>
        <dbReference type="Pfam" id="PF08323"/>
    </source>
</evidence>
<proteinExistence type="inferred from homology"/>
<dbReference type="OrthoDB" id="9808590at2"/>
<comment type="function">
    <text evidence="2 7">Synthesizes alpha-1,4-glucan chains using ADP-glucose.</text>
</comment>
<evidence type="ECO:0000256" key="3">
    <source>
        <dbReference type="ARBA" id="ARBA00010281"/>
    </source>
</evidence>
<evidence type="ECO:0000259" key="8">
    <source>
        <dbReference type="Pfam" id="PF00534"/>
    </source>
</evidence>
<evidence type="ECO:0000256" key="7">
    <source>
        <dbReference type="HAMAP-Rule" id="MF_00484"/>
    </source>
</evidence>
<dbReference type="CDD" id="cd03791">
    <property type="entry name" value="GT5_Glycogen_synthase_DULL1-like"/>
    <property type="match status" value="1"/>
</dbReference>
<dbReference type="UniPathway" id="UPA00164"/>
<protein>
    <recommendedName>
        <fullName evidence="7">Glycogen synthase</fullName>
        <ecNumber evidence="7">2.4.1.21</ecNumber>
    </recommendedName>
    <alternativeName>
        <fullName evidence="7">Starch [bacterial glycogen] synthase</fullName>
    </alternativeName>
</protein>
<feature type="domain" description="Glycosyl transferase family 1" evidence="8">
    <location>
        <begin position="289"/>
        <end position="448"/>
    </location>
</feature>
<dbReference type="GO" id="GO:0009011">
    <property type="term" value="F:alpha-1,4-glucan glucosyltransferase (ADP-glucose donor) activity"/>
    <property type="evidence" value="ECO:0007669"/>
    <property type="project" value="UniProtKB-UniRule"/>
</dbReference>
<dbReference type="NCBIfam" id="TIGR02095">
    <property type="entry name" value="glgA"/>
    <property type="match status" value="1"/>
</dbReference>
<keyword evidence="4 7" id="KW-0328">Glycosyltransferase</keyword>
<evidence type="ECO:0000313" key="11">
    <source>
        <dbReference type="Proteomes" id="UP000198304"/>
    </source>
</evidence>
<feature type="binding site" evidence="7">
    <location>
        <position position="15"/>
    </location>
    <ligand>
        <name>ADP-alpha-D-glucose</name>
        <dbReference type="ChEBI" id="CHEBI:57498"/>
    </ligand>
</feature>
<dbReference type="Pfam" id="PF00534">
    <property type="entry name" value="Glycos_transf_1"/>
    <property type="match status" value="1"/>
</dbReference>
<feature type="domain" description="Starch synthase catalytic" evidence="9">
    <location>
        <begin position="2"/>
        <end position="237"/>
    </location>
</feature>
<comment type="pathway">
    <text evidence="7">Glycan biosynthesis; glycogen biosynthesis.</text>
</comment>
<dbReference type="InterPro" id="IPR013534">
    <property type="entry name" value="Starch_synth_cat_dom"/>
</dbReference>
<dbReference type="PANTHER" id="PTHR45825">
    <property type="entry name" value="GRANULE-BOUND STARCH SYNTHASE 1, CHLOROPLASTIC/AMYLOPLASTIC"/>
    <property type="match status" value="1"/>
</dbReference>
<comment type="similarity">
    <text evidence="3 7">Belongs to the glycosyltransferase 1 family. Bacterial/plant glycogen synthase subfamily.</text>
</comment>
<dbReference type="PANTHER" id="PTHR45825:SF11">
    <property type="entry name" value="ALPHA AMYLASE DOMAIN-CONTAINING PROTEIN"/>
    <property type="match status" value="1"/>
</dbReference>
<evidence type="ECO:0000256" key="2">
    <source>
        <dbReference type="ARBA" id="ARBA00002764"/>
    </source>
</evidence>
<dbReference type="Proteomes" id="UP000198304">
    <property type="component" value="Unassembled WGS sequence"/>
</dbReference>
<dbReference type="InterPro" id="IPR011835">
    <property type="entry name" value="GS/SS"/>
</dbReference>
<dbReference type="EMBL" id="FZOJ01000043">
    <property type="protein sequence ID" value="SNT13320.1"/>
    <property type="molecule type" value="Genomic_DNA"/>
</dbReference>
<dbReference type="AlphaFoldDB" id="A0A239K5T0"/>
<dbReference type="GO" id="GO:0005978">
    <property type="term" value="P:glycogen biosynthetic process"/>
    <property type="evidence" value="ECO:0007669"/>
    <property type="project" value="UniProtKB-UniRule"/>
</dbReference>
<dbReference type="HAMAP" id="MF_00484">
    <property type="entry name" value="Glycogen_synth"/>
    <property type="match status" value="1"/>
</dbReference>
<evidence type="ECO:0000313" key="10">
    <source>
        <dbReference type="EMBL" id="SNT13320.1"/>
    </source>
</evidence>
<keyword evidence="5 7" id="KW-0808">Transferase</keyword>
<organism evidence="10 11">
    <name type="scientific">Anaerovirgula multivorans</name>
    <dbReference type="NCBI Taxonomy" id="312168"/>
    <lineage>
        <taxon>Bacteria</taxon>
        <taxon>Bacillati</taxon>
        <taxon>Bacillota</taxon>
        <taxon>Clostridia</taxon>
        <taxon>Peptostreptococcales</taxon>
        <taxon>Natronincolaceae</taxon>
        <taxon>Anaerovirgula</taxon>
    </lineage>
</organism>
<evidence type="ECO:0000256" key="1">
    <source>
        <dbReference type="ARBA" id="ARBA00001478"/>
    </source>
</evidence>
<gene>
    <name evidence="7" type="primary">glgA</name>
    <name evidence="10" type="ORF">SAMN05446037_104310</name>
</gene>
<dbReference type="SUPFAM" id="SSF53756">
    <property type="entry name" value="UDP-Glycosyltransferase/glycogen phosphorylase"/>
    <property type="match status" value="1"/>
</dbReference>
<reference evidence="10 11" key="1">
    <citation type="submission" date="2017-06" db="EMBL/GenBank/DDBJ databases">
        <authorList>
            <person name="Kim H.J."/>
            <person name="Triplett B.A."/>
        </authorList>
    </citation>
    <scope>NUCLEOTIDE SEQUENCE [LARGE SCALE GENOMIC DNA]</scope>
    <source>
        <strain evidence="10 11">SCA</strain>
    </source>
</reference>
<dbReference type="GO" id="GO:0004373">
    <property type="term" value="F:alpha-1,4-glucan glucosyltransferase (UDP-glucose donor) activity"/>
    <property type="evidence" value="ECO:0007669"/>
    <property type="project" value="InterPro"/>
</dbReference>
<dbReference type="RefSeq" id="WP_089285246.1">
    <property type="nucleotide sequence ID" value="NZ_FZOJ01000043.1"/>
</dbReference>
<dbReference type="NCBIfam" id="NF001898">
    <property type="entry name" value="PRK00654.1-1"/>
    <property type="match status" value="1"/>
</dbReference>
<dbReference type="Pfam" id="PF08323">
    <property type="entry name" value="Glyco_transf_5"/>
    <property type="match status" value="1"/>
</dbReference>
<dbReference type="InterPro" id="IPR001296">
    <property type="entry name" value="Glyco_trans_1"/>
</dbReference>
<comment type="catalytic activity">
    <reaction evidence="1 7">
        <text>[(1-&gt;4)-alpha-D-glucosyl](n) + ADP-alpha-D-glucose = [(1-&gt;4)-alpha-D-glucosyl](n+1) + ADP + H(+)</text>
        <dbReference type="Rhea" id="RHEA:18189"/>
        <dbReference type="Rhea" id="RHEA-COMP:9584"/>
        <dbReference type="Rhea" id="RHEA-COMP:9587"/>
        <dbReference type="ChEBI" id="CHEBI:15378"/>
        <dbReference type="ChEBI" id="CHEBI:15444"/>
        <dbReference type="ChEBI" id="CHEBI:57498"/>
        <dbReference type="ChEBI" id="CHEBI:456216"/>
        <dbReference type="EC" id="2.4.1.21"/>
    </reaction>
</comment>
<dbReference type="NCBIfam" id="NF001899">
    <property type="entry name" value="PRK00654.1-2"/>
    <property type="match status" value="1"/>
</dbReference>
<dbReference type="EC" id="2.4.1.21" evidence="7"/>
<accession>A0A239K5T0</accession>
<name>A0A239K5T0_9FIRM</name>
<keyword evidence="11" id="KW-1185">Reference proteome</keyword>